<keyword evidence="13" id="KW-1185">Reference proteome</keyword>
<keyword evidence="5" id="KW-0997">Cell inner membrane</keyword>
<evidence type="ECO:0000259" key="11">
    <source>
        <dbReference type="Pfam" id="PF00482"/>
    </source>
</evidence>
<keyword evidence="4" id="KW-1003">Cell membrane</keyword>
<protein>
    <submittedName>
        <fullName evidence="12">Type II secretion system F family protein</fullName>
    </submittedName>
</protein>
<dbReference type="AlphaFoldDB" id="A0A5Q2QGH3"/>
<dbReference type="Gene3D" id="1.20.81.30">
    <property type="entry name" value="Type II secretion system (T2SS), domain F"/>
    <property type="match status" value="2"/>
</dbReference>
<dbReference type="KEGG" id="llp:GH975_10260"/>
<dbReference type="RefSeq" id="WP_153714433.1">
    <property type="nucleotide sequence ID" value="NZ_CP045871.1"/>
</dbReference>
<dbReference type="Proteomes" id="UP000388235">
    <property type="component" value="Chromosome"/>
</dbReference>
<sequence length="414" mass="44829">MATATATARTEIRKDKDLYVWNGVDKRGRKVNGEITGANVALVRAQLRRQGIVPDKVRKKPKPLFGERKAAIKPGDVAIFTRQLATMMKAGVPLVQAFEIVADGLDNATLKKLIGDIKLDVEGGTSFANALKRHPKHFDDLFTSLVDAGEQAGALETMLDRLATYKEKTEALKAKIKKAMTYPIAVLVVAFVVTVILLVKVVPQFESMFTSFGGELPAFTQVVVAMSEWAQQYWFIGIGVIAAAVFGFSTAVKRSDKFATRVDAFLLKAPIVGDIVTQSAIARYCRTLSTTFAAGVPLVEALDSAAGAAGNRIYYAAIKIIRDDVETGQQLQFSMRAAGIFPNMVIQMVSIGEESGALDEMLHKAANHYEDAVDNSVDNLTALMEPMIMSFLGVVIGGLVVAMYLPIFQMGSVV</sequence>
<feature type="transmembrane region" description="Helical" evidence="10">
    <location>
        <begin position="388"/>
        <end position="408"/>
    </location>
</feature>
<dbReference type="Pfam" id="PF00482">
    <property type="entry name" value="T2SSF"/>
    <property type="match status" value="2"/>
</dbReference>
<feature type="transmembrane region" description="Helical" evidence="10">
    <location>
        <begin position="233"/>
        <end position="252"/>
    </location>
</feature>
<feature type="transmembrane region" description="Helical" evidence="10">
    <location>
        <begin position="182"/>
        <end position="202"/>
    </location>
</feature>
<evidence type="ECO:0000256" key="4">
    <source>
        <dbReference type="ARBA" id="ARBA00022475"/>
    </source>
</evidence>
<dbReference type="PANTHER" id="PTHR30012:SF7">
    <property type="entry name" value="PROTEIN TRANSPORT PROTEIN HOFC HOMOLOG"/>
    <property type="match status" value="1"/>
</dbReference>
<keyword evidence="6 9" id="KW-0812">Transmembrane</keyword>
<dbReference type="OrthoDB" id="9805682at2"/>
<keyword evidence="7 10" id="KW-1133">Transmembrane helix</keyword>
<evidence type="ECO:0000256" key="8">
    <source>
        <dbReference type="ARBA" id="ARBA00023136"/>
    </source>
</evidence>
<evidence type="ECO:0000256" key="6">
    <source>
        <dbReference type="ARBA" id="ARBA00022692"/>
    </source>
</evidence>
<evidence type="ECO:0000256" key="10">
    <source>
        <dbReference type="SAM" id="Phobius"/>
    </source>
</evidence>
<evidence type="ECO:0000256" key="9">
    <source>
        <dbReference type="RuleBase" id="RU003923"/>
    </source>
</evidence>
<dbReference type="InterPro" id="IPR003004">
    <property type="entry name" value="GspF/PilC"/>
</dbReference>
<comment type="similarity">
    <text evidence="2 9">Belongs to the GSP F family.</text>
</comment>
<evidence type="ECO:0000256" key="1">
    <source>
        <dbReference type="ARBA" id="ARBA00004429"/>
    </source>
</evidence>
<dbReference type="GO" id="GO:0015628">
    <property type="term" value="P:protein secretion by the type II secretion system"/>
    <property type="evidence" value="ECO:0007669"/>
    <property type="project" value="TreeGrafter"/>
</dbReference>
<evidence type="ECO:0000313" key="12">
    <source>
        <dbReference type="EMBL" id="QGG80930.1"/>
    </source>
</evidence>
<dbReference type="PROSITE" id="PS00874">
    <property type="entry name" value="T2SP_F"/>
    <property type="match status" value="1"/>
</dbReference>
<keyword evidence="3 9" id="KW-0813">Transport</keyword>
<feature type="domain" description="Type II secretion system protein GspF" evidence="11">
    <location>
        <begin position="284"/>
        <end position="406"/>
    </location>
</feature>
<gene>
    <name evidence="12" type="ORF">GH975_10260</name>
</gene>
<reference evidence="12 13" key="1">
    <citation type="submission" date="2019-11" db="EMBL/GenBank/DDBJ databases">
        <authorList>
            <person name="Khan S.A."/>
            <person name="Jeon C.O."/>
            <person name="Chun B.H."/>
        </authorList>
    </citation>
    <scope>NUCLEOTIDE SEQUENCE [LARGE SCALE GENOMIC DNA]</scope>
    <source>
        <strain evidence="12 13">IMCC 1097</strain>
    </source>
</reference>
<evidence type="ECO:0000313" key="13">
    <source>
        <dbReference type="Proteomes" id="UP000388235"/>
    </source>
</evidence>
<dbReference type="EMBL" id="CP045871">
    <property type="protein sequence ID" value="QGG80930.1"/>
    <property type="molecule type" value="Genomic_DNA"/>
</dbReference>
<comment type="subcellular location">
    <subcellularLocation>
        <location evidence="1 9">Cell inner membrane</location>
        <topology evidence="1 9">Multi-pass membrane protein</topology>
    </subcellularLocation>
</comment>
<dbReference type="FunFam" id="1.20.81.30:FF:000001">
    <property type="entry name" value="Type II secretion system protein F"/>
    <property type="match status" value="2"/>
</dbReference>
<keyword evidence="8 10" id="KW-0472">Membrane</keyword>
<evidence type="ECO:0000256" key="3">
    <source>
        <dbReference type="ARBA" id="ARBA00022448"/>
    </source>
</evidence>
<dbReference type="InterPro" id="IPR042094">
    <property type="entry name" value="T2SS_GspF_sf"/>
</dbReference>
<feature type="domain" description="Type II secretion system protein GspF" evidence="11">
    <location>
        <begin position="80"/>
        <end position="203"/>
    </location>
</feature>
<dbReference type="GO" id="GO:0005886">
    <property type="term" value="C:plasma membrane"/>
    <property type="evidence" value="ECO:0007669"/>
    <property type="project" value="UniProtKB-SubCell"/>
</dbReference>
<evidence type="ECO:0000256" key="5">
    <source>
        <dbReference type="ARBA" id="ARBA00022519"/>
    </source>
</evidence>
<dbReference type="InterPro" id="IPR001992">
    <property type="entry name" value="T2SS_GspF/T4SS_PilC_CS"/>
</dbReference>
<accession>A0A5Q2QGH3</accession>
<dbReference type="InterPro" id="IPR018076">
    <property type="entry name" value="T2SS_GspF_dom"/>
</dbReference>
<dbReference type="PANTHER" id="PTHR30012">
    <property type="entry name" value="GENERAL SECRETION PATHWAY PROTEIN"/>
    <property type="match status" value="1"/>
</dbReference>
<evidence type="ECO:0000256" key="7">
    <source>
        <dbReference type="ARBA" id="ARBA00022989"/>
    </source>
</evidence>
<evidence type="ECO:0000256" key="2">
    <source>
        <dbReference type="ARBA" id="ARBA00005745"/>
    </source>
</evidence>
<dbReference type="PRINTS" id="PR00812">
    <property type="entry name" value="BCTERIALGSPF"/>
</dbReference>
<organism evidence="12 13">
    <name type="scientific">Litorivicinus lipolyticus</name>
    <dbReference type="NCBI Taxonomy" id="418701"/>
    <lineage>
        <taxon>Bacteria</taxon>
        <taxon>Pseudomonadati</taxon>
        <taxon>Pseudomonadota</taxon>
        <taxon>Gammaproteobacteria</taxon>
        <taxon>Oceanospirillales</taxon>
        <taxon>Litorivicinaceae</taxon>
        <taxon>Litorivicinus</taxon>
    </lineage>
</organism>
<proteinExistence type="inferred from homology"/>
<name>A0A5Q2QGH3_9GAMM</name>